<proteinExistence type="predicted"/>
<dbReference type="Proteomes" id="UP000215539">
    <property type="component" value="Chromosome 1"/>
</dbReference>
<keyword evidence="1" id="KW-0175">Coiled coil</keyword>
<gene>
    <name evidence="2" type="ORF">SAMEA44541418_00122</name>
</gene>
<dbReference type="EMBL" id="LT906449">
    <property type="protein sequence ID" value="SNV01672.1"/>
    <property type="molecule type" value="Genomic_DNA"/>
</dbReference>
<reference evidence="2 3" key="1">
    <citation type="submission" date="2017-06" db="EMBL/GenBank/DDBJ databases">
        <authorList>
            <consortium name="Pathogen Informatics"/>
        </authorList>
    </citation>
    <scope>NUCLEOTIDE SEQUENCE [LARGE SCALE GENOMIC DNA]</scope>
    <source>
        <strain evidence="2 3">NCTC12947</strain>
    </source>
</reference>
<name>A0AAX2GWK9_9FLAO</name>
<evidence type="ECO:0000256" key="1">
    <source>
        <dbReference type="SAM" id="Coils"/>
    </source>
</evidence>
<feature type="coiled-coil region" evidence="1">
    <location>
        <begin position="42"/>
        <end position="76"/>
    </location>
</feature>
<evidence type="ECO:0008006" key="4">
    <source>
        <dbReference type="Google" id="ProtNLM"/>
    </source>
</evidence>
<organism evidence="2 3">
    <name type="scientific">Capnocytophaga haemolytica</name>
    <dbReference type="NCBI Taxonomy" id="45243"/>
    <lineage>
        <taxon>Bacteria</taxon>
        <taxon>Pseudomonadati</taxon>
        <taxon>Bacteroidota</taxon>
        <taxon>Flavobacteriia</taxon>
        <taxon>Flavobacteriales</taxon>
        <taxon>Flavobacteriaceae</taxon>
        <taxon>Capnocytophaga</taxon>
    </lineage>
</organism>
<sequence>MEIIISLISTLVGGGIIGIFVEKRKRKAEVLELIEASYEKYVQTHEKEYENLKTRVQELEDENRALKEQLDILKASLNR</sequence>
<evidence type="ECO:0000313" key="3">
    <source>
        <dbReference type="Proteomes" id="UP000215539"/>
    </source>
</evidence>
<protein>
    <recommendedName>
        <fullName evidence="4">Cell wall anchor protein</fullName>
    </recommendedName>
</protein>
<evidence type="ECO:0000313" key="2">
    <source>
        <dbReference type="EMBL" id="SNV01672.1"/>
    </source>
</evidence>
<accession>A0AAX2GWK9</accession>
<dbReference type="AlphaFoldDB" id="A0AAX2GWK9"/>